<name>A0ACB7CFQ0_9ASCO</name>
<keyword evidence="2" id="KW-1185">Reference proteome</keyword>
<accession>A0ACB7CFQ0</accession>
<proteinExistence type="predicted"/>
<comment type="caution">
    <text evidence="1">The sequence shown here is derived from an EMBL/GenBank/DDBJ whole genome shotgun (WGS) entry which is preliminary data.</text>
</comment>
<reference evidence="1 2" key="1">
    <citation type="journal article" date="2021" name="Commun. Biol.">
        <title>Genomic insights into the host specific adaptation of the Pneumocystis genus.</title>
        <authorList>
            <person name="Cisse O.H."/>
            <person name="Ma L."/>
            <person name="Dekker J.P."/>
            <person name="Khil P.P."/>
            <person name="Youn J.-H."/>
            <person name="Brenchley J.M."/>
            <person name="Blair R."/>
            <person name="Pahar B."/>
            <person name="Chabe M."/>
            <person name="Van Rompay K.K.A."/>
            <person name="Keesler R."/>
            <person name="Sukura A."/>
            <person name="Hirsch V."/>
            <person name="Kutty G."/>
            <person name="Liu Y."/>
            <person name="Peng L."/>
            <person name="Chen J."/>
            <person name="Song J."/>
            <person name="Weissenbacher-Lang C."/>
            <person name="Xu J."/>
            <person name="Upham N.S."/>
            <person name="Stajich J.E."/>
            <person name="Cuomo C.A."/>
            <person name="Cushion M.T."/>
            <person name="Kovacs J.A."/>
        </authorList>
    </citation>
    <scope>NUCLEOTIDE SEQUENCE [LARGE SCALE GENOMIC DNA]</scope>
    <source>
        <strain evidence="1 2">RABM</strain>
    </source>
</reference>
<dbReference type="EMBL" id="JABTEG010000002">
    <property type="protein sequence ID" value="KAG4305902.1"/>
    <property type="molecule type" value="Genomic_DNA"/>
</dbReference>
<gene>
    <name evidence="1" type="ORF">PORY_000812</name>
</gene>
<protein>
    <submittedName>
        <fullName evidence="1">Uncharacterized protein</fullName>
    </submittedName>
</protein>
<evidence type="ECO:0000313" key="1">
    <source>
        <dbReference type="EMBL" id="KAG4305902.1"/>
    </source>
</evidence>
<dbReference type="Proteomes" id="UP000768646">
    <property type="component" value="Unassembled WGS sequence"/>
</dbReference>
<evidence type="ECO:0000313" key="2">
    <source>
        <dbReference type="Proteomes" id="UP000768646"/>
    </source>
</evidence>
<organism evidence="1 2">
    <name type="scientific">Pneumocystis oryctolagi</name>
    <dbReference type="NCBI Taxonomy" id="42067"/>
    <lineage>
        <taxon>Eukaryota</taxon>
        <taxon>Fungi</taxon>
        <taxon>Dikarya</taxon>
        <taxon>Ascomycota</taxon>
        <taxon>Taphrinomycotina</taxon>
        <taxon>Pneumocystomycetes</taxon>
        <taxon>Pneumocystaceae</taxon>
        <taxon>Pneumocystis</taxon>
    </lineage>
</organism>
<sequence length="590" mass="67122">MNRLKSAINNADTKDKCSICLEPLFFPEKNLEKRAVDEESFFEESIASVGNCMHVFHHRCIKSWLNIANTCPICRDRFYWVRLSRNVGGKRSFVRLPSALMCLGVIFKSYPVENRVNSGYHDFLNVIEEDICRCIICGSPEDEHVLLLCDRCDDAYHTYCLGMEEVPDTDFFCPTCITLSQEYLSCVPRRIPRQSVRQRARSHRRDGGGSCCCVRTCVSLSSCATTAASLVTPNIHVGSERSECLPRVSLRNNWLQGAYHEDGFQCAWNVETQGQGSRASSISLGRRTESLYNSGKTWVTPSSLLSPEEKAWEMYEVQKSGERFEKYKDNLLKDELSSSTSTSQRKYKRPLIARHEIENVASNSKRRMVNVSDDHYSTTYAKGKAKESDSNESGFLRNLLNDISKTSDCSLELKSNIQTSGKYCNKTFSIQKSEEKNNHTLDLSTSSKTKDHQENSFKSVSNMFSGIQSKKMHHISHVSTPSLTLSKSFLATFSSFSSKSDSIPTILSPGRKIAFTIKKKIEKIVSKELRLYYPEKISKDVCKLINKQVCRMIYEEVALLGEHMFDDFNDIWYSKIKTAIVHLIEDSVHI</sequence>